<dbReference type="Proteomes" id="UP000634308">
    <property type="component" value="Unassembled WGS sequence"/>
</dbReference>
<evidence type="ECO:0000256" key="1">
    <source>
        <dbReference type="PROSITE-ProRule" id="PRU00339"/>
    </source>
</evidence>
<dbReference type="InterPro" id="IPR011990">
    <property type="entry name" value="TPR-like_helical_dom_sf"/>
</dbReference>
<dbReference type="PROSITE" id="PS50005">
    <property type="entry name" value="TPR"/>
    <property type="match status" value="1"/>
</dbReference>
<evidence type="ECO:0000313" key="4">
    <source>
        <dbReference type="Proteomes" id="UP000634308"/>
    </source>
</evidence>
<organism evidence="3 4">
    <name type="scientific">Deinococcus seoulensis</name>
    <dbReference type="NCBI Taxonomy" id="1837379"/>
    <lineage>
        <taxon>Bacteria</taxon>
        <taxon>Thermotogati</taxon>
        <taxon>Deinococcota</taxon>
        <taxon>Deinococci</taxon>
        <taxon>Deinococcales</taxon>
        <taxon>Deinococcaceae</taxon>
        <taxon>Deinococcus</taxon>
    </lineage>
</organism>
<evidence type="ECO:0000313" key="3">
    <source>
        <dbReference type="EMBL" id="GGR58550.1"/>
    </source>
</evidence>
<dbReference type="Gene3D" id="1.25.40.10">
    <property type="entry name" value="Tetratricopeptide repeat domain"/>
    <property type="match status" value="1"/>
</dbReference>
<gene>
    <name evidence="3" type="ORF">GCM10008959_20300</name>
</gene>
<comment type="caution">
    <text evidence="3">The sequence shown here is derived from an EMBL/GenBank/DDBJ whole genome shotgun (WGS) entry which is preliminary data.</text>
</comment>
<reference evidence="4" key="1">
    <citation type="journal article" date="2019" name="Int. J. Syst. Evol. Microbiol.">
        <title>The Global Catalogue of Microorganisms (GCM) 10K type strain sequencing project: providing services to taxonomists for standard genome sequencing and annotation.</title>
        <authorList>
            <consortium name="The Broad Institute Genomics Platform"/>
            <consortium name="The Broad Institute Genome Sequencing Center for Infectious Disease"/>
            <person name="Wu L."/>
            <person name="Ma J."/>
        </authorList>
    </citation>
    <scope>NUCLEOTIDE SEQUENCE [LARGE SCALE GENOMIC DNA]</scope>
    <source>
        <strain evidence="4">JCM 31404</strain>
    </source>
</reference>
<evidence type="ECO:0008006" key="5">
    <source>
        <dbReference type="Google" id="ProtNLM"/>
    </source>
</evidence>
<dbReference type="SUPFAM" id="SSF48452">
    <property type="entry name" value="TPR-like"/>
    <property type="match status" value="1"/>
</dbReference>
<dbReference type="EMBL" id="BMQM01000012">
    <property type="protein sequence ID" value="GGR58550.1"/>
    <property type="molecule type" value="Genomic_DNA"/>
</dbReference>
<feature type="repeat" description="TPR" evidence="1">
    <location>
        <begin position="120"/>
        <end position="153"/>
    </location>
</feature>
<proteinExistence type="predicted"/>
<feature type="transmembrane region" description="Helical" evidence="2">
    <location>
        <begin position="20"/>
        <end position="40"/>
    </location>
</feature>
<keyword evidence="2" id="KW-1133">Transmembrane helix</keyword>
<name>A0ABQ2RV47_9DEIO</name>
<keyword evidence="2" id="KW-0472">Membrane</keyword>
<keyword evidence="4" id="KW-1185">Reference proteome</keyword>
<keyword evidence="2" id="KW-0812">Transmembrane</keyword>
<evidence type="ECO:0000256" key="2">
    <source>
        <dbReference type="SAM" id="Phobius"/>
    </source>
</evidence>
<accession>A0ABQ2RV47</accession>
<keyword evidence="1" id="KW-0802">TPR repeat</keyword>
<dbReference type="InterPro" id="IPR019734">
    <property type="entry name" value="TPR_rpt"/>
</dbReference>
<protein>
    <recommendedName>
        <fullName evidence="5">Tetratricopeptide repeat protein</fullName>
    </recommendedName>
</protein>
<sequence length="200" mass="22339">MYNLALTAQYAGSHVISLSLPWPLIPVFLTALMFPASIAARDLQVQRLMTTAKTQQENFQFDQALLTYKQATQVAPGDLNVTLAYARAARALWHFRDVPTFQQQADAAYERARLISPSSTLPAFEHAQMYAFKEQYARALTLLEPALTLDPNNAGYWLERARYLAASGQETPAITAYRRCWAIDIVPECEAGLKTLGVQP</sequence>